<reference evidence="1" key="1">
    <citation type="journal article" date="2020" name="Nature">
        <title>Giant virus diversity and host interactions through global metagenomics.</title>
        <authorList>
            <person name="Schulz F."/>
            <person name="Roux S."/>
            <person name="Paez-Espino D."/>
            <person name="Jungbluth S."/>
            <person name="Walsh D.A."/>
            <person name="Denef V.J."/>
            <person name="McMahon K.D."/>
            <person name="Konstantinidis K.T."/>
            <person name="Eloe-Fadrosh E.A."/>
            <person name="Kyrpides N.C."/>
            <person name="Woyke T."/>
        </authorList>
    </citation>
    <scope>NUCLEOTIDE SEQUENCE</scope>
    <source>
        <strain evidence="1">GVMAG-M-3300025727-45</strain>
    </source>
</reference>
<evidence type="ECO:0000313" key="1">
    <source>
        <dbReference type="EMBL" id="QHT99559.1"/>
    </source>
</evidence>
<name>A0A6C0J3X5_9ZZZZ</name>
<sequence length="150" mass="17945">MPLYYQIHRGLELSEIENKFIKNRAFFFSKKNSIWYNIEKQISEDYGGYIIYEISIPNNLFTLSFNPRTKNKIVKITTQNINEYKKLKKTYRGHDNFIKEMNKRNIIGIDATSEFIHKHKTLPPPEGYLWKKPKSIKIKRIKIVKLKSAF</sequence>
<organism evidence="1">
    <name type="scientific">viral metagenome</name>
    <dbReference type="NCBI Taxonomy" id="1070528"/>
    <lineage>
        <taxon>unclassified sequences</taxon>
        <taxon>metagenomes</taxon>
        <taxon>organismal metagenomes</taxon>
    </lineage>
</organism>
<dbReference type="EMBL" id="MN740310">
    <property type="protein sequence ID" value="QHT99559.1"/>
    <property type="molecule type" value="Genomic_DNA"/>
</dbReference>
<dbReference type="AlphaFoldDB" id="A0A6C0J3X5"/>
<protein>
    <submittedName>
        <fullName evidence="1">Uncharacterized protein</fullName>
    </submittedName>
</protein>
<accession>A0A6C0J3X5</accession>
<proteinExistence type="predicted"/>